<dbReference type="InterPro" id="IPR005208">
    <property type="entry name" value="Herpes_TT2"/>
</dbReference>
<sequence length="134" mass="13898">MSSAAGGAGAGEETAAWPGGVPVGELRADSLDNLEARYAGRIAEAGVWFEDLTPAELEAVFPTTDGKLNYLSRTQRLASLLTYGGGIKSPAGDPGAQTGSSAGACVHAELLARKRERFAAVIGRFLDLHQILRG</sequence>
<dbReference type="RefSeq" id="YP_009361904.1">
    <property type="nucleotide sequence ID" value="NC_034446.1"/>
</dbReference>
<dbReference type="GeneID" id="32707797"/>
<evidence type="ECO:0000256" key="2">
    <source>
        <dbReference type="ARBA" id="ARBA00022612"/>
    </source>
</evidence>
<organism evidence="5 6">
    <name type="scientific">Herpesvirus ateles type 1 (strain Lennette)</name>
    <dbReference type="NCBI Taxonomy" id="35243"/>
    <lineage>
        <taxon>Viruses</taxon>
        <taxon>Duplodnaviria</taxon>
        <taxon>Heunggongvirae</taxon>
        <taxon>Peploviricota</taxon>
        <taxon>Herviviricetes</taxon>
        <taxon>Herpesvirales</taxon>
        <taxon>Orthoherpesviridae</taxon>
        <taxon>Alphaherpesvirinae</taxon>
        <taxon>Simplexvirus</taxon>
        <taxon>Simplexvirus atelinealpha1</taxon>
    </lineage>
</organism>
<name>A0A1S6JLN3_HSVA1</name>
<evidence type="ECO:0000256" key="1">
    <source>
        <dbReference type="ARBA" id="ARBA00022562"/>
    </source>
</evidence>
<gene>
    <name evidence="5" type="primary">UL33</name>
</gene>
<protein>
    <submittedName>
        <fullName evidence="5">DNA packaging protein UL33</fullName>
    </submittedName>
</protein>
<dbReference type="HAMAP" id="MF_04015">
    <property type="entry name" value="HSV_TRM2"/>
    <property type="match status" value="1"/>
</dbReference>
<evidence type="ECO:0000313" key="5">
    <source>
        <dbReference type="EMBL" id="AQS79182.1"/>
    </source>
</evidence>
<feature type="compositionally biased region" description="Gly residues" evidence="4">
    <location>
        <begin position="1"/>
        <end position="10"/>
    </location>
</feature>
<organismHost>
    <name type="scientific">Ateles</name>
    <dbReference type="NCBI Taxonomy" id="9506"/>
</organismHost>
<accession>A0A1S6JLN3</accession>
<keyword evidence="1" id="KW-1048">Host nucleus</keyword>
<feature type="compositionally biased region" description="Low complexity" evidence="4">
    <location>
        <begin position="11"/>
        <end position="20"/>
    </location>
</feature>
<dbReference type="GO" id="GO:0019073">
    <property type="term" value="P:viral DNA genome packaging"/>
    <property type="evidence" value="ECO:0007669"/>
    <property type="project" value="InterPro"/>
</dbReference>
<dbReference type="Proteomes" id="UP000243553">
    <property type="component" value="Segment"/>
</dbReference>
<dbReference type="Pfam" id="PF03581">
    <property type="entry name" value="Herpes_UL33"/>
    <property type="match status" value="1"/>
</dbReference>
<keyword evidence="6" id="KW-1185">Reference proteome</keyword>
<dbReference type="KEGG" id="vg:32707797"/>
<keyword evidence="3" id="KW-0231">Viral genome packaging</keyword>
<evidence type="ECO:0000256" key="3">
    <source>
        <dbReference type="ARBA" id="ARBA00023219"/>
    </source>
</evidence>
<proteinExistence type="inferred from homology"/>
<keyword evidence="2" id="KW-1188">Viral release from host cell</keyword>
<feature type="region of interest" description="Disordered" evidence="4">
    <location>
        <begin position="1"/>
        <end position="22"/>
    </location>
</feature>
<dbReference type="EMBL" id="KY385637">
    <property type="protein sequence ID" value="AQS79182.1"/>
    <property type="molecule type" value="Genomic_DNA"/>
</dbReference>
<evidence type="ECO:0000256" key="4">
    <source>
        <dbReference type="SAM" id="MobiDB-lite"/>
    </source>
</evidence>
<evidence type="ECO:0000313" key="6">
    <source>
        <dbReference type="Proteomes" id="UP000243553"/>
    </source>
</evidence>
<reference evidence="5 6" key="1">
    <citation type="journal article" date="2017" name="Arch. Virol.">
        <title>Sequence of the ateline alphaherpesvirus 1 (HVA1) genome.</title>
        <authorList>
            <person name="Eberle R."/>
            <person name="Black D.H."/>
        </authorList>
    </citation>
    <scope>NUCLEOTIDE SEQUENCE [LARGE SCALE GENOMIC DNA]</scope>
    <source>
        <strain evidence="5">Lennette</strain>
    </source>
</reference>